<gene>
    <name evidence="10" type="ORF">POM88_048311</name>
</gene>
<proteinExistence type="predicted"/>
<comment type="catalytic activity">
    <reaction evidence="8">
        <text>L-seryl-[protein] + ATP = O-phospho-L-seryl-[protein] + ADP + H(+)</text>
        <dbReference type="Rhea" id="RHEA:17989"/>
        <dbReference type="Rhea" id="RHEA-COMP:9863"/>
        <dbReference type="Rhea" id="RHEA-COMP:11604"/>
        <dbReference type="ChEBI" id="CHEBI:15378"/>
        <dbReference type="ChEBI" id="CHEBI:29999"/>
        <dbReference type="ChEBI" id="CHEBI:30616"/>
        <dbReference type="ChEBI" id="CHEBI:83421"/>
        <dbReference type="ChEBI" id="CHEBI:456216"/>
        <dbReference type="EC" id="2.7.11.1"/>
    </reaction>
</comment>
<keyword evidence="2" id="KW-0723">Serine/threonine-protein kinase</keyword>
<protein>
    <recommendedName>
        <fullName evidence="1">non-specific serine/threonine protein kinase</fullName>
        <ecNumber evidence="1">2.7.11.1</ecNumber>
    </recommendedName>
</protein>
<keyword evidence="3" id="KW-0808">Transferase</keyword>
<accession>A0AAD8GTL4</accession>
<keyword evidence="11" id="KW-1185">Reference proteome</keyword>
<comment type="caution">
    <text evidence="10">The sequence shown here is derived from an EMBL/GenBank/DDBJ whole genome shotgun (WGS) entry which is preliminary data.</text>
</comment>
<keyword evidence="6" id="KW-0067">ATP-binding</keyword>
<sequence>MGNYDYLKDIATGSYGLVRLMRNKSTKELVAMKFLERGDKINENVKREIINHRSLKHPNIIRFKELLLTPVYLVIVMEYAAGGELYNRIMAAGAVNEDEARYFFQQLISGISYCHFKQICHRDLKLANTLLDGSPVPNLKICDFGFSKSSMLHSTPKSTVGTPEYIAPEVLLRKNMMASWQMFGHVE</sequence>
<dbReference type="Proteomes" id="UP001237642">
    <property type="component" value="Unassembled WGS sequence"/>
</dbReference>
<evidence type="ECO:0000256" key="2">
    <source>
        <dbReference type="ARBA" id="ARBA00022527"/>
    </source>
</evidence>
<dbReference type="InterPro" id="IPR011009">
    <property type="entry name" value="Kinase-like_dom_sf"/>
</dbReference>
<dbReference type="AlphaFoldDB" id="A0AAD8GTL4"/>
<dbReference type="InterPro" id="IPR000719">
    <property type="entry name" value="Prot_kinase_dom"/>
</dbReference>
<dbReference type="GO" id="GO:0005524">
    <property type="term" value="F:ATP binding"/>
    <property type="evidence" value="ECO:0007669"/>
    <property type="project" value="UniProtKB-KW"/>
</dbReference>
<evidence type="ECO:0000256" key="4">
    <source>
        <dbReference type="ARBA" id="ARBA00022741"/>
    </source>
</evidence>
<evidence type="ECO:0000256" key="5">
    <source>
        <dbReference type="ARBA" id="ARBA00022777"/>
    </source>
</evidence>
<dbReference type="GO" id="GO:0006970">
    <property type="term" value="P:response to osmotic stress"/>
    <property type="evidence" value="ECO:0007669"/>
    <property type="project" value="UniProtKB-ARBA"/>
</dbReference>
<dbReference type="SMART" id="SM00220">
    <property type="entry name" value="S_TKc"/>
    <property type="match status" value="1"/>
</dbReference>
<dbReference type="InterPro" id="IPR008271">
    <property type="entry name" value="Ser/Thr_kinase_AS"/>
</dbReference>
<evidence type="ECO:0000256" key="7">
    <source>
        <dbReference type="ARBA" id="ARBA00047899"/>
    </source>
</evidence>
<dbReference type="PROSITE" id="PS50011">
    <property type="entry name" value="PROTEIN_KINASE_DOM"/>
    <property type="match status" value="1"/>
</dbReference>
<evidence type="ECO:0000313" key="11">
    <source>
        <dbReference type="Proteomes" id="UP001237642"/>
    </source>
</evidence>
<evidence type="ECO:0000256" key="6">
    <source>
        <dbReference type="ARBA" id="ARBA00022840"/>
    </source>
</evidence>
<dbReference type="Gene3D" id="3.30.200.20">
    <property type="entry name" value="Phosphorylase Kinase, domain 1"/>
    <property type="match status" value="1"/>
</dbReference>
<dbReference type="PANTHER" id="PTHR24343:SF509">
    <property type="entry name" value="SERINE_THREONINE-PROTEIN KINASE SRK2E"/>
    <property type="match status" value="1"/>
</dbReference>
<dbReference type="GO" id="GO:0004674">
    <property type="term" value="F:protein serine/threonine kinase activity"/>
    <property type="evidence" value="ECO:0007669"/>
    <property type="project" value="UniProtKB-KW"/>
</dbReference>
<dbReference type="EMBL" id="JAUIZM010000011">
    <property type="protein sequence ID" value="KAK1355055.1"/>
    <property type="molecule type" value="Genomic_DNA"/>
</dbReference>
<evidence type="ECO:0000256" key="1">
    <source>
        <dbReference type="ARBA" id="ARBA00012513"/>
    </source>
</evidence>
<dbReference type="PROSITE" id="PS00108">
    <property type="entry name" value="PROTEIN_KINASE_ST"/>
    <property type="match status" value="1"/>
</dbReference>
<dbReference type="Gene3D" id="1.10.510.10">
    <property type="entry name" value="Transferase(Phosphotransferase) domain 1"/>
    <property type="match status" value="1"/>
</dbReference>
<dbReference type="EC" id="2.7.11.1" evidence="1"/>
<dbReference type="SUPFAM" id="SSF56112">
    <property type="entry name" value="Protein kinase-like (PK-like)"/>
    <property type="match status" value="1"/>
</dbReference>
<reference evidence="10" key="2">
    <citation type="submission" date="2023-05" db="EMBL/GenBank/DDBJ databases">
        <authorList>
            <person name="Schelkunov M.I."/>
        </authorList>
    </citation>
    <scope>NUCLEOTIDE SEQUENCE</scope>
    <source>
        <strain evidence="10">Hsosn_3</strain>
        <tissue evidence="10">Leaf</tissue>
    </source>
</reference>
<evidence type="ECO:0000256" key="3">
    <source>
        <dbReference type="ARBA" id="ARBA00022679"/>
    </source>
</evidence>
<organism evidence="10 11">
    <name type="scientific">Heracleum sosnowskyi</name>
    <dbReference type="NCBI Taxonomy" id="360622"/>
    <lineage>
        <taxon>Eukaryota</taxon>
        <taxon>Viridiplantae</taxon>
        <taxon>Streptophyta</taxon>
        <taxon>Embryophyta</taxon>
        <taxon>Tracheophyta</taxon>
        <taxon>Spermatophyta</taxon>
        <taxon>Magnoliopsida</taxon>
        <taxon>eudicotyledons</taxon>
        <taxon>Gunneridae</taxon>
        <taxon>Pentapetalae</taxon>
        <taxon>asterids</taxon>
        <taxon>campanulids</taxon>
        <taxon>Apiales</taxon>
        <taxon>Apiaceae</taxon>
        <taxon>Apioideae</taxon>
        <taxon>apioid superclade</taxon>
        <taxon>Tordylieae</taxon>
        <taxon>Tordyliinae</taxon>
        <taxon>Heracleum</taxon>
    </lineage>
</organism>
<dbReference type="Pfam" id="PF00069">
    <property type="entry name" value="Pkinase"/>
    <property type="match status" value="1"/>
</dbReference>
<feature type="domain" description="Protein kinase" evidence="9">
    <location>
        <begin position="4"/>
        <end position="187"/>
    </location>
</feature>
<evidence type="ECO:0000313" key="10">
    <source>
        <dbReference type="EMBL" id="KAK1355055.1"/>
    </source>
</evidence>
<dbReference type="PANTHER" id="PTHR24343">
    <property type="entry name" value="SERINE/THREONINE KINASE"/>
    <property type="match status" value="1"/>
</dbReference>
<keyword evidence="4" id="KW-0547">Nucleotide-binding</keyword>
<reference evidence="10" key="1">
    <citation type="submission" date="2023-02" db="EMBL/GenBank/DDBJ databases">
        <title>Genome of toxic invasive species Heracleum sosnowskyi carries increased number of genes despite the absence of recent whole-genome duplications.</title>
        <authorList>
            <person name="Schelkunov M."/>
            <person name="Shtratnikova V."/>
            <person name="Makarenko M."/>
            <person name="Klepikova A."/>
            <person name="Omelchenko D."/>
            <person name="Novikova G."/>
            <person name="Obukhova E."/>
            <person name="Bogdanov V."/>
            <person name="Penin A."/>
            <person name="Logacheva M."/>
        </authorList>
    </citation>
    <scope>NUCLEOTIDE SEQUENCE</scope>
    <source>
        <strain evidence="10">Hsosn_3</strain>
        <tissue evidence="10">Leaf</tissue>
    </source>
</reference>
<comment type="catalytic activity">
    <reaction evidence="7">
        <text>L-threonyl-[protein] + ATP = O-phospho-L-threonyl-[protein] + ADP + H(+)</text>
        <dbReference type="Rhea" id="RHEA:46608"/>
        <dbReference type="Rhea" id="RHEA-COMP:11060"/>
        <dbReference type="Rhea" id="RHEA-COMP:11605"/>
        <dbReference type="ChEBI" id="CHEBI:15378"/>
        <dbReference type="ChEBI" id="CHEBI:30013"/>
        <dbReference type="ChEBI" id="CHEBI:30616"/>
        <dbReference type="ChEBI" id="CHEBI:61977"/>
        <dbReference type="ChEBI" id="CHEBI:456216"/>
        <dbReference type="EC" id="2.7.11.1"/>
    </reaction>
</comment>
<keyword evidence="5 10" id="KW-0418">Kinase</keyword>
<name>A0AAD8GTL4_9APIA</name>
<evidence type="ECO:0000256" key="8">
    <source>
        <dbReference type="ARBA" id="ARBA00048679"/>
    </source>
</evidence>
<evidence type="ECO:0000259" key="9">
    <source>
        <dbReference type="PROSITE" id="PS50011"/>
    </source>
</evidence>